<dbReference type="Pfam" id="PF18936">
    <property type="entry name" value="DUF5684"/>
    <property type="match status" value="1"/>
</dbReference>
<comment type="caution">
    <text evidence="2">The sequence shown here is derived from an EMBL/GenBank/DDBJ whole genome shotgun (WGS) entry which is preliminary data.</text>
</comment>
<evidence type="ECO:0000313" key="2">
    <source>
        <dbReference type="EMBL" id="MBM7615718.1"/>
    </source>
</evidence>
<keyword evidence="1" id="KW-0812">Transmembrane</keyword>
<name>A0ABS2NS03_9FIRM</name>
<reference evidence="2 3" key="1">
    <citation type="submission" date="2021-01" db="EMBL/GenBank/DDBJ databases">
        <title>Genomic Encyclopedia of Type Strains, Phase IV (KMG-IV): sequencing the most valuable type-strain genomes for metagenomic binning, comparative biology and taxonomic classification.</title>
        <authorList>
            <person name="Goeker M."/>
        </authorList>
    </citation>
    <scope>NUCLEOTIDE SEQUENCE [LARGE SCALE GENOMIC DNA]</scope>
    <source>
        <strain evidence="2 3">DSM 25890</strain>
    </source>
</reference>
<evidence type="ECO:0000256" key="1">
    <source>
        <dbReference type="SAM" id="Phobius"/>
    </source>
</evidence>
<dbReference type="RefSeq" id="WP_204403232.1">
    <property type="nucleotide sequence ID" value="NZ_JAFBEE010000016.1"/>
</dbReference>
<keyword evidence="1" id="KW-1133">Transmembrane helix</keyword>
<dbReference type="Proteomes" id="UP001314796">
    <property type="component" value="Unassembled WGS sequence"/>
</dbReference>
<protein>
    <submittedName>
        <fullName evidence="2">Uncharacterized protein</fullName>
    </submittedName>
</protein>
<sequence>MYNYPGMSFLMVIIIHIVTSYPIYLLSKKAGYKDAIFAFIPIFNIILLLNVAGMSGWWTLVLIFIPLINVLLGLYVTFRFFAGFESGVGVFAIIIFTAILGTVIPFVSIIGTLAVWWLALSENDYIGELYEN</sequence>
<organism evidence="2 3">
    <name type="scientific">Alkaliphilus hydrothermalis</name>
    <dbReference type="NCBI Taxonomy" id="1482730"/>
    <lineage>
        <taxon>Bacteria</taxon>
        <taxon>Bacillati</taxon>
        <taxon>Bacillota</taxon>
        <taxon>Clostridia</taxon>
        <taxon>Peptostreptococcales</taxon>
        <taxon>Natronincolaceae</taxon>
        <taxon>Alkaliphilus</taxon>
    </lineage>
</organism>
<feature type="transmembrane region" description="Helical" evidence="1">
    <location>
        <begin position="35"/>
        <end position="52"/>
    </location>
</feature>
<feature type="transmembrane region" description="Helical" evidence="1">
    <location>
        <begin position="58"/>
        <end position="78"/>
    </location>
</feature>
<feature type="transmembrane region" description="Helical" evidence="1">
    <location>
        <begin position="6"/>
        <end position="26"/>
    </location>
</feature>
<keyword evidence="3" id="KW-1185">Reference proteome</keyword>
<evidence type="ECO:0000313" key="3">
    <source>
        <dbReference type="Proteomes" id="UP001314796"/>
    </source>
</evidence>
<accession>A0ABS2NS03</accession>
<keyword evidence="1" id="KW-0472">Membrane</keyword>
<feature type="transmembrane region" description="Helical" evidence="1">
    <location>
        <begin position="90"/>
        <end position="119"/>
    </location>
</feature>
<dbReference type="InterPro" id="IPR043739">
    <property type="entry name" value="DUF5684"/>
</dbReference>
<proteinExistence type="predicted"/>
<dbReference type="EMBL" id="JAFBEE010000016">
    <property type="protein sequence ID" value="MBM7615718.1"/>
    <property type="molecule type" value="Genomic_DNA"/>
</dbReference>
<gene>
    <name evidence="2" type="ORF">JOC73_002292</name>
</gene>